<dbReference type="EMBL" id="PQSP01000001">
    <property type="protein sequence ID" value="RUS67656.1"/>
    <property type="molecule type" value="Genomic_DNA"/>
</dbReference>
<keyword evidence="2" id="KW-1185">Reference proteome</keyword>
<comment type="caution">
    <text evidence="1">The sequence shown here is derived from an EMBL/GenBank/DDBJ whole genome shotgun (WGS) entry which is preliminary data.</text>
</comment>
<protein>
    <submittedName>
        <fullName evidence="1">Uncharacterized protein</fullName>
    </submittedName>
</protein>
<evidence type="ECO:0000313" key="2">
    <source>
        <dbReference type="Proteomes" id="UP000286947"/>
    </source>
</evidence>
<dbReference type="RefSeq" id="WP_126977223.1">
    <property type="nucleotide sequence ID" value="NZ_CAWUGC010000012.1"/>
</dbReference>
<dbReference type="AlphaFoldDB" id="A0A433SG44"/>
<dbReference type="Proteomes" id="UP000286947">
    <property type="component" value="Unassembled WGS sequence"/>
</dbReference>
<name>A0A433SG44_9BURK</name>
<reference evidence="1 2" key="1">
    <citation type="submission" date="2018-01" db="EMBL/GenBank/DDBJ databases">
        <title>Saezia sanguinis gen. nov., sp. nov., in the order Burkholderiales isolated from human blood.</title>
        <authorList>
            <person name="Medina-Pascual M.J."/>
            <person name="Valdezate S."/>
            <person name="Monzon S."/>
            <person name="Cuesta I."/>
            <person name="Carrasco G."/>
            <person name="Villalon P."/>
            <person name="Saez-Nieto J.A."/>
        </authorList>
    </citation>
    <scope>NUCLEOTIDE SEQUENCE [LARGE SCALE GENOMIC DNA]</scope>
    <source>
        <strain evidence="1 2">CNM695-12</strain>
    </source>
</reference>
<organism evidence="1 2">
    <name type="scientific">Saezia sanguinis</name>
    <dbReference type="NCBI Taxonomy" id="1965230"/>
    <lineage>
        <taxon>Bacteria</taxon>
        <taxon>Pseudomonadati</taxon>
        <taxon>Pseudomonadota</taxon>
        <taxon>Betaproteobacteria</taxon>
        <taxon>Burkholderiales</taxon>
        <taxon>Saeziaceae</taxon>
        <taxon>Saezia</taxon>
    </lineage>
</organism>
<evidence type="ECO:0000313" key="1">
    <source>
        <dbReference type="EMBL" id="RUS67656.1"/>
    </source>
</evidence>
<gene>
    <name evidence="1" type="ORF">CUZ56_00131</name>
</gene>
<accession>A0A433SG44</accession>
<proteinExistence type="predicted"/>
<sequence>MNMVFAAITAASTVICAYLVFRLYQRDENRNHPYINQGNTNKYANGWTYISLIIYPSTEQIRICNIASAGHPISGIAEHGSITSDGMYVPTPIHTDGTALIDLDIAIVPFFVQAEPVLVTFLIQAGDAAQVPITIGYERGHADKKKTIVHLQT</sequence>